<protein>
    <submittedName>
        <fullName evidence="1">Uncharacterized protein</fullName>
    </submittedName>
</protein>
<dbReference type="Proteomes" id="UP001227230">
    <property type="component" value="Chromosome 10"/>
</dbReference>
<sequence>MVVLEQGMKLEAFLCPVLYNTTVLVWKTGKYDDTTEKAPVAYIGEVNKKGKSQQAVKLANDAWEASD</sequence>
<name>A0ABY9CS03_VITVI</name>
<evidence type="ECO:0000313" key="2">
    <source>
        <dbReference type="Proteomes" id="UP001227230"/>
    </source>
</evidence>
<keyword evidence="2" id="KW-1185">Reference proteome</keyword>
<reference evidence="1 2" key="1">
    <citation type="journal article" date="2023" name="Hortic Res">
        <title>The complete reference genome for grapevine (Vitis vinifera L.) genetics and breeding.</title>
        <authorList>
            <person name="Shi X."/>
            <person name="Cao S."/>
            <person name="Wang X."/>
            <person name="Huang S."/>
            <person name="Wang Y."/>
            <person name="Liu Z."/>
            <person name="Liu W."/>
            <person name="Leng X."/>
            <person name="Peng Y."/>
            <person name="Wang N."/>
            <person name="Wang Y."/>
            <person name="Ma Z."/>
            <person name="Xu X."/>
            <person name="Zhang F."/>
            <person name="Xue H."/>
            <person name="Zhong H."/>
            <person name="Wang Y."/>
            <person name="Zhang K."/>
            <person name="Velt A."/>
            <person name="Avia K."/>
            <person name="Holtgrawe D."/>
            <person name="Grimplet J."/>
            <person name="Matus J.T."/>
            <person name="Ware D."/>
            <person name="Wu X."/>
            <person name="Wang H."/>
            <person name="Liu C."/>
            <person name="Fang Y."/>
            <person name="Rustenholz C."/>
            <person name="Cheng Z."/>
            <person name="Xiao H."/>
            <person name="Zhou Y."/>
        </authorList>
    </citation>
    <scope>NUCLEOTIDE SEQUENCE [LARGE SCALE GENOMIC DNA]</scope>
    <source>
        <strain evidence="2">cv. Pinot noir / PN40024</strain>
        <tissue evidence="1">Leaf</tissue>
    </source>
</reference>
<organism evidence="1 2">
    <name type="scientific">Vitis vinifera</name>
    <name type="common">Grape</name>
    <dbReference type="NCBI Taxonomy" id="29760"/>
    <lineage>
        <taxon>Eukaryota</taxon>
        <taxon>Viridiplantae</taxon>
        <taxon>Streptophyta</taxon>
        <taxon>Embryophyta</taxon>
        <taxon>Tracheophyta</taxon>
        <taxon>Spermatophyta</taxon>
        <taxon>Magnoliopsida</taxon>
        <taxon>eudicotyledons</taxon>
        <taxon>Gunneridae</taxon>
        <taxon>Pentapetalae</taxon>
        <taxon>rosids</taxon>
        <taxon>Vitales</taxon>
        <taxon>Vitaceae</taxon>
        <taxon>Viteae</taxon>
        <taxon>Vitis</taxon>
    </lineage>
</organism>
<evidence type="ECO:0000313" key="1">
    <source>
        <dbReference type="EMBL" id="WJZ97387.1"/>
    </source>
</evidence>
<accession>A0ABY9CS03</accession>
<dbReference type="EMBL" id="CP126657">
    <property type="protein sequence ID" value="WJZ97387.1"/>
    <property type="molecule type" value="Genomic_DNA"/>
</dbReference>
<proteinExistence type="predicted"/>
<gene>
    <name evidence="1" type="ORF">VitviT2T_015995</name>
</gene>